<evidence type="ECO:0000313" key="4">
    <source>
        <dbReference type="EMBL" id="PWN57857.1"/>
    </source>
</evidence>
<gene>
    <name evidence="4" type="ORF">DEH80_01595</name>
</gene>
<evidence type="ECO:0000313" key="5">
    <source>
        <dbReference type="Proteomes" id="UP000251800"/>
    </source>
</evidence>
<protein>
    <submittedName>
        <fullName evidence="4">Thioesterase</fullName>
    </submittedName>
</protein>
<dbReference type="InterPro" id="IPR029069">
    <property type="entry name" value="HotDog_dom_sf"/>
</dbReference>
<dbReference type="AlphaFoldDB" id="A0A363UQS0"/>
<keyword evidence="5" id="KW-1185">Reference proteome</keyword>
<keyword evidence="2" id="KW-0378">Hydrolase</keyword>
<evidence type="ECO:0000256" key="2">
    <source>
        <dbReference type="ARBA" id="ARBA00022801"/>
    </source>
</evidence>
<sequence>MTDAPDYSLDALQKTSQNTINEVLGIEVIEAERGRIVGQMPVTERNVQPYGILHGGASVVLAETLGSIGSALIAQESGRRAVGLEVNANHVRPAPKGSTVTAEAVIAHEGRNIHVWQITLRNEAGKPTCLCRLTVSLID</sequence>
<proteinExistence type="inferred from homology"/>
<dbReference type="OrthoDB" id="9798208at2"/>
<reference evidence="4 5" key="1">
    <citation type="submission" date="2018-05" db="EMBL/GenBank/DDBJ databases">
        <title>Abyssibacter profundi OUC007T gen. nov., sp. nov, a marine bacterium isolated from seawater of the Mariana Trench.</title>
        <authorList>
            <person name="Zhou S."/>
        </authorList>
    </citation>
    <scope>NUCLEOTIDE SEQUENCE [LARGE SCALE GENOMIC DNA]</scope>
    <source>
        <strain evidence="4 5">OUC007</strain>
    </source>
</reference>
<dbReference type="Gene3D" id="3.10.129.10">
    <property type="entry name" value="Hotdog Thioesterase"/>
    <property type="match status" value="1"/>
</dbReference>
<comment type="similarity">
    <text evidence="1">Belongs to the thioesterase PaaI family.</text>
</comment>
<dbReference type="Pfam" id="PF03061">
    <property type="entry name" value="4HBT"/>
    <property type="match status" value="1"/>
</dbReference>
<accession>A0A363UQS0</accession>
<name>A0A363UQS0_9GAMM</name>
<feature type="domain" description="Thioesterase" evidence="3">
    <location>
        <begin position="50"/>
        <end position="127"/>
    </location>
</feature>
<dbReference type="InterPro" id="IPR003736">
    <property type="entry name" value="PAAI_dom"/>
</dbReference>
<dbReference type="PANTHER" id="PTHR43240">
    <property type="entry name" value="1,4-DIHYDROXY-2-NAPHTHOYL-COA THIOESTERASE 1"/>
    <property type="match status" value="1"/>
</dbReference>
<evidence type="ECO:0000259" key="3">
    <source>
        <dbReference type="Pfam" id="PF03061"/>
    </source>
</evidence>
<dbReference type="GO" id="GO:0005829">
    <property type="term" value="C:cytosol"/>
    <property type="evidence" value="ECO:0007669"/>
    <property type="project" value="TreeGrafter"/>
</dbReference>
<dbReference type="PANTHER" id="PTHR43240:SF5">
    <property type="entry name" value="1,4-DIHYDROXY-2-NAPHTHOYL-COA THIOESTERASE 1"/>
    <property type="match status" value="1"/>
</dbReference>
<dbReference type="SUPFAM" id="SSF54637">
    <property type="entry name" value="Thioesterase/thiol ester dehydrase-isomerase"/>
    <property type="match status" value="1"/>
</dbReference>
<dbReference type="CDD" id="cd03443">
    <property type="entry name" value="PaaI_thioesterase"/>
    <property type="match status" value="1"/>
</dbReference>
<dbReference type="InterPro" id="IPR006683">
    <property type="entry name" value="Thioestr_dom"/>
</dbReference>
<comment type="caution">
    <text evidence="4">The sequence shown here is derived from an EMBL/GenBank/DDBJ whole genome shotgun (WGS) entry which is preliminary data.</text>
</comment>
<dbReference type="RefSeq" id="WP_109718715.1">
    <property type="nucleotide sequence ID" value="NZ_QEQK01000001.1"/>
</dbReference>
<dbReference type="NCBIfam" id="TIGR00369">
    <property type="entry name" value="unchar_dom_1"/>
    <property type="match status" value="1"/>
</dbReference>
<dbReference type="GO" id="GO:0061522">
    <property type="term" value="F:1,4-dihydroxy-2-naphthoyl-CoA thioesterase activity"/>
    <property type="evidence" value="ECO:0007669"/>
    <property type="project" value="TreeGrafter"/>
</dbReference>
<evidence type="ECO:0000256" key="1">
    <source>
        <dbReference type="ARBA" id="ARBA00008324"/>
    </source>
</evidence>
<dbReference type="Proteomes" id="UP000251800">
    <property type="component" value="Unassembled WGS sequence"/>
</dbReference>
<dbReference type="EMBL" id="QEQK01000001">
    <property type="protein sequence ID" value="PWN57857.1"/>
    <property type="molecule type" value="Genomic_DNA"/>
</dbReference>
<organism evidence="4 5">
    <name type="scientific">Abyssibacter profundi</name>
    <dbReference type="NCBI Taxonomy" id="2182787"/>
    <lineage>
        <taxon>Bacteria</taxon>
        <taxon>Pseudomonadati</taxon>
        <taxon>Pseudomonadota</taxon>
        <taxon>Gammaproteobacteria</taxon>
        <taxon>Chromatiales</taxon>
        <taxon>Oceanococcaceae</taxon>
        <taxon>Abyssibacter</taxon>
    </lineage>
</organism>